<evidence type="ECO:0000256" key="8">
    <source>
        <dbReference type="ARBA" id="ARBA00022842"/>
    </source>
</evidence>
<dbReference type="InterPro" id="IPR011759">
    <property type="entry name" value="Cyt_c_oxidase_su2_TM_dom"/>
</dbReference>
<keyword evidence="5 15" id="KW-0679">Respiratory chain</keyword>
<dbReference type="InterPro" id="IPR001505">
    <property type="entry name" value="Copper_CuA"/>
</dbReference>
<gene>
    <name evidence="19" type="primary">cox2</name>
</gene>
<dbReference type="Pfam" id="PF02790">
    <property type="entry name" value="COX2_TM"/>
    <property type="match status" value="1"/>
</dbReference>
<proteinExistence type="inferred from homology"/>
<dbReference type="GO" id="GO:0042773">
    <property type="term" value="P:ATP synthesis coupled electron transport"/>
    <property type="evidence" value="ECO:0007669"/>
    <property type="project" value="TreeGrafter"/>
</dbReference>
<geneLocation type="mitochondrion" evidence="19"/>
<comment type="catalytic activity">
    <reaction evidence="14">
        <text>4 Fe(II)-[cytochrome c] + O2 + 8 H(+)(in) = 4 Fe(III)-[cytochrome c] + 2 H2O + 4 H(+)(out)</text>
        <dbReference type="Rhea" id="RHEA:11436"/>
        <dbReference type="Rhea" id="RHEA-COMP:10350"/>
        <dbReference type="Rhea" id="RHEA-COMP:14399"/>
        <dbReference type="ChEBI" id="CHEBI:15377"/>
        <dbReference type="ChEBI" id="CHEBI:15378"/>
        <dbReference type="ChEBI" id="CHEBI:15379"/>
        <dbReference type="ChEBI" id="CHEBI:29033"/>
        <dbReference type="ChEBI" id="CHEBI:29034"/>
        <dbReference type="EC" id="7.1.1.9"/>
    </reaction>
    <physiologicalReaction direction="left-to-right" evidence="14">
        <dbReference type="Rhea" id="RHEA:11437"/>
    </physiologicalReaction>
</comment>
<dbReference type="GO" id="GO:0004129">
    <property type="term" value="F:cytochrome-c oxidase activity"/>
    <property type="evidence" value="ECO:0007669"/>
    <property type="project" value="UniProtKB-EC"/>
</dbReference>
<evidence type="ECO:0000256" key="11">
    <source>
        <dbReference type="ARBA" id="ARBA00022989"/>
    </source>
</evidence>
<dbReference type="PANTHER" id="PTHR22888:SF9">
    <property type="entry name" value="CYTOCHROME C OXIDASE SUBUNIT 2"/>
    <property type="match status" value="1"/>
</dbReference>
<evidence type="ECO:0000256" key="1">
    <source>
        <dbReference type="ARBA" id="ARBA00004141"/>
    </source>
</evidence>
<dbReference type="Gene3D" id="1.10.287.90">
    <property type="match status" value="1"/>
</dbReference>
<reference evidence="19" key="1">
    <citation type="journal article" date="2018" name="Parasitol Open">
        <title>The mitochondrial genomes of the mesozoans Intoshia linei, Dicyema sp. and Dicyema japonicum.</title>
        <authorList>
            <person name="Robertson H.E."/>
            <person name="Schiffer P.H."/>
            <person name="Telford M.J."/>
        </authorList>
    </citation>
    <scope>NUCLEOTIDE SEQUENCE</scope>
</reference>
<keyword evidence="13 15" id="KW-0472">Membrane</keyword>
<dbReference type="InterPro" id="IPR008972">
    <property type="entry name" value="Cupredoxin"/>
</dbReference>
<evidence type="ECO:0000313" key="19">
    <source>
        <dbReference type="EMBL" id="AXP85242.1"/>
    </source>
</evidence>
<dbReference type="SUPFAM" id="SSF49503">
    <property type="entry name" value="Cupredoxins"/>
    <property type="match status" value="1"/>
</dbReference>
<dbReference type="InterPro" id="IPR002429">
    <property type="entry name" value="CcO_II-like_C"/>
</dbReference>
<comment type="subcellular location">
    <subcellularLocation>
        <location evidence="1">Membrane</location>
        <topology evidence="1">Multi-pass membrane protein</topology>
    </subcellularLocation>
    <subcellularLocation>
        <location evidence="15">Mitochondrion inner membrane</location>
        <topology evidence="15">Multi-pass membrane protein</topology>
    </subcellularLocation>
</comment>
<evidence type="ECO:0000256" key="15">
    <source>
        <dbReference type="RuleBase" id="RU000457"/>
    </source>
</evidence>
<dbReference type="InterPro" id="IPR036257">
    <property type="entry name" value="Cyt_c_oxidase_su2_TM_sf"/>
</dbReference>
<evidence type="ECO:0000256" key="4">
    <source>
        <dbReference type="ARBA" id="ARBA00022448"/>
    </source>
</evidence>
<evidence type="ECO:0000256" key="2">
    <source>
        <dbReference type="ARBA" id="ARBA00007866"/>
    </source>
</evidence>
<feature type="domain" description="Cytochrome oxidase subunit II transmembrane region profile" evidence="18">
    <location>
        <begin position="1"/>
        <end position="96"/>
    </location>
</feature>
<evidence type="ECO:0000256" key="5">
    <source>
        <dbReference type="ARBA" id="ARBA00022660"/>
    </source>
</evidence>
<dbReference type="Pfam" id="PF00116">
    <property type="entry name" value="COX2"/>
    <property type="match status" value="1"/>
</dbReference>
<dbReference type="AlphaFoldDB" id="A0A3G1SBZ9"/>
<evidence type="ECO:0000256" key="16">
    <source>
        <dbReference type="SAM" id="Phobius"/>
    </source>
</evidence>
<dbReference type="Gene3D" id="2.60.40.420">
    <property type="entry name" value="Cupredoxins - blue copper proteins"/>
    <property type="match status" value="1"/>
</dbReference>
<keyword evidence="9" id="KW-1278">Translocase</keyword>
<keyword evidence="15 19" id="KW-0496">Mitochondrion</keyword>
<keyword evidence="8" id="KW-0460">Magnesium</keyword>
<evidence type="ECO:0000256" key="12">
    <source>
        <dbReference type="ARBA" id="ARBA00023008"/>
    </source>
</evidence>
<comment type="function">
    <text evidence="15">Component of the cytochrome c oxidase, the last enzyme in the mitochondrial electron transport chain which drives oxidative phosphorylation. The respiratory chain contains 3 multisubunit complexes succinate dehydrogenase (complex II, CII), ubiquinol-cytochrome c oxidoreductase (cytochrome b-c1 complex, complex III, CIII) and cytochrome c oxidase (complex IV, CIV), that cooperate to transfer electrons derived from NADH and succinate to molecular oxygen, creating an electrochemical gradient over the inner membrane that drives transmembrane transport and the ATP synthase. Cytochrome c oxidase is the component of the respiratory chain that catalyzes the reduction of oxygen to water. Electrons originating from reduced cytochrome c in the intermembrane space (IMS) are transferred via the dinuclear copper A center (CU(A)) of subunit 2 and heme A of subunit 1 to the active site in subunit 1, a binuclear center (BNC) formed by heme A3 and copper B (CU(B)). The BNC reduces molecular oxygen to 2 water molecules using 4 electrons from cytochrome c in the IMS and 4 protons from the mitochondrial matrix.</text>
</comment>
<organism evidence="19">
    <name type="scientific">Dicyema sp</name>
    <dbReference type="NCBI Taxonomy" id="48272"/>
    <lineage>
        <taxon>Eukaryota</taxon>
        <taxon>Metazoa</taxon>
        <taxon>Spiralia</taxon>
        <taxon>Lophotrochozoa</taxon>
        <taxon>Mesozoa</taxon>
        <taxon>Dicyemida</taxon>
        <taxon>Rhombozoa</taxon>
        <taxon>Dicyemidae</taxon>
        <taxon>Dicyema</taxon>
    </lineage>
</organism>
<evidence type="ECO:0000256" key="9">
    <source>
        <dbReference type="ARBA" id="ARBA00022967"/>
    </source>
</evidence>
<protein>
    <recommendedName>
        <fullName evidence="3 15">Cytochrome c oxidase subunit 2</fullName>
    </recommendedName>
</protein>
<evidence type="ECO:0000256" key="13">
    <source>
        <dbReference type="ARBA" id="ARBA00023136"/>
    </source>
</evidence>
<dbReference type="PROSITE" id="PS50999">
    <property type="entry name" value="COX2_TM"/>
    <property type="match status" value="1"/>
</dbReference>
<dbReference type="InterPro" id="IPR045187">
    <property type="entry name" value="CcO_II"/>
</dbReference>
<dbReference type="PANTHER" id="PTHR22888">
    <property type="entry name" value="CYTOCHROME C OXIDASE, SUBUNIT II"/>
    <property type="match status" value="1"/>
</dbReference>
<evidence type="ECO:0000256" key="7">
    <source>
        <dbReference type="ARBA" id="ARBA00022723"/>
    </source>
</evidence>
<feature type="domain" description="Cytochrome oxidase subunit II copper A binding" evidence="17">
    <location>
        <begin position="96"/>
        <end position="225"/>
    </location>
</feature>
<dbReference type="PRINTS" id="PR01166">
    <property type="entry name" value="CYCOXIDASEII"/>
</dbReference>
<accession>A0A3G1SBZ9</accession>
<name>A0A3G1SBZ9_9BILA</name>
<evidence type="ECO:0000256" key="3">
    <source>
        <dbReference type="ARBA" id="ARBA00015946"/>
    </source>
</evidence>
<keyword evidence="7 15" id="KW-0479">Metal-binding</keyword>
<evidence type="ECO:0000259" key="17">
    <source>
        <dbReference type="PROSITE" id="PS50857"/>
    </source>
</evidence>
<feature type="transmembrane region" description="Helical" evidence="16">
    <location>
        <begin position="66"/>
        <end position="86"/>
    </location>
</feature>
<dbReference type="PROSITE" id="PS50857">
    <property type="entry name" value="COX2_CUA"/>
    <property type="match status" value="1"/>
</dbReference>
<comment type="similarity">
    <text evidence="2 15">Belongs to the cytochrome c oxidase subunit 2 family.</text>
</comment>
<evidence type="ECO:0000256" key="14">
    <source>
        <dbReference type="ARBA" id="ARBA00049512"/>
    </source>
</evidence>
<dbReference type="GO" id="GO:0005507">
    <property type="term" value="F:copper ion binding"/>
    <property type="evidence" value="ECO:0007669"/>
    <property type="project" value="InterPro"/>
</dbReference>
<keyword evidence="11 16" id="KW-1133">Transmembrane helix</keyword>
<keyword evidence="10 15" id="KW-0249">Electron transport</keyword>
<keyword evidence="4 15" id="KW-0813">Transport</keyword>
<evidence type="ECO:0000256" key="6">
    <source>
        <dbReference type="ARBA" id="ARBA00022692"/>
    </source>
</evidence>
<feature type="transmembrane region" description="Helical" evidence="16">
    <location>
        <begin position="20"/>
        <end position="45"/>
    </location>
</feature>
<comment type="cofactor">
    <cofactor evidence="15">
        <name>Cu cation</name>
        <dbReference type="ChEBI" id="CHEBI:23378"/>
    </cofactor>
    <text evidence="15">Binds a copper A center.</text>
</comment>
<evidence type="ECO:0000256" key="10">
    <source>
        <dbReference type="ARBA" id="ARBA00022982"/>
    </source>
</evidence>
<keyword evidence="15" id="KW-0999">Mitochondrion inner membrane</keyword>
<dbReference type="EMBL" id="MG839521">
    <property type="protein sequence ID" value="AXP85242.1"/>
    <property type="molecule type" value="Genomic_DNA"/>
</dbReference>
<sequence length="225" mass="25136">MVYVLASGFVDMMVSSSDVLFVHDVALCVLMMAIIPVVLWVMFDLASWRLSKVNVLLHDESLSSKIEVIWTVVPICMLMILAWNSVSSLYTADNLLCEYVVKVIGNQWYWSWEYYSMFSNDVVESNSYMVAVDDLVKGGYFTMDVDNRICIPCMKSVEFLISSNDVLHSFALPNIGVKVDAVPGRIVSLFVSVDVPSILYGQCSEMCGTGHALMPIVVEVIPEMV</sequence>
<dbReference type="PROSITE" id="PS00078">
    <property type="entry name" value="COX2"/>
    <property type="match status" value="1"/>
</dbReference>
<evidence type="ECO:0000259" key="18">
    <source>
        <dbReference type="PROSITE" id="PS50999"/>
    </source>
</evidence>
<keyword evidence="6 15" id="KW-0812">Transmembrane</keyword>
<dbReference type="GO" id="GO:0005743">
    <property type="term" value="C:mitochondrial inner membrane"/>
    <property type="evidence" value="ECO:0007669"/>
    <property type="project" value="UniProtKB-SubCell"/>
</dbReference>
<keyword evidence="12 15" id="KW-0186">Copper</keyword>
<dbReference type="SUPFAM" id="SSF81464">
    <property type="entry name" value="Cytochrome c oxidase subunit II-like, transmembrane region"/>
    <property type="match status" value="1"/>
</dbReference>